<reference evidence="7 8" key="1">
    <citation type="submission" date="2019-09" db="EMBL/GenBank/DDBJ databases">
        <title>Bird 10,000 Genomes (B10K) Project - Family phase.</title>
        <authorList>
            <person name="Zhang G."/>
        </authorList>
    </citation>
    <scope>NUCLEOTIDE SEQUENCE [LARGE SCALE GENOMIC DNA]</scope>
    <source>
        <strain evidence="7">B10K-DU-001-57</strain>
        <tissue evidence="7">Muscle</tissue>
    </source>
</reference>
<keyword evidence="8" id="KW-1185">Reference proteome</keyword>
<dbReference type="InterPro" id="IPR001846">
    <property type="entry name" value="VWF_type-D"/>
</dbReference>
<dbReference type="Gene3D" id="2.10.25.10">
    <property type="entry name" value="Laminin"/>
    <property type="match status" value="2"/>
</dbReference>
<evidence type="ECO:0000256" key="5">
    <source>
        <dbReference type="ARBA" id="ARBA00023180"/>
    </source>
</evidence>
<keyword evidence="2" id="KW-0732">Signal</keyword>
<evidence type="ECO:0000259" key="6">
    <source>
        <dbReference type="PROSITE" id="PS51233"/>
    </source>
</evidence>
<dbReference type="InterPro" id="IPR036084">
    <property type="entry name" value="Ser_inhib-like_sf"/>
</dbReference>
<evidence type="ECO:0000256" key="2">
    <source>
        <dbReference type="ARBA" id="ARBA00022729"/>
    </source>
</evidence>
<dbReference type="OrthoDB" id="6236007at2759"/>
<feature type="domain" description="VWFD" evidence="6">
    <location>
        <begin position="282"/>
        <end position="466"/>
    </location>
</feature>
<dbReference type="PANTHER" id="PTHR46160">
    <property type="entry name" value="ALPHA-TECTORIN-RELATED"/>
    <property type="match status" value="1"/>
</dbReference>
<evidence type="ECO:0000313" key="7">
    <source>
        <dbReference type="EMBL" id="NXI62929.1"/>
    </source>
</evidence>
<dbReference type="GO" id="GO:0031012">
    <property type="term" value="C:extracellular matrix"/>
    <property type="evidence" value="ECO:0007669"/>
    <property type="project" value="TreeGrafter"/>
</dbReference>
<gene>
    <name evidence="7" type="primary">Fcgbp_0</name>
    <name evidence="7" type="ORF">ANSSEM_R02985</name>
</gene>
<evidence type="ECO:0000256" key="1">
    <source>
        <dbReference type="ARBA" id="ARBA00004370"/>
    </source>
</evidence>
<dbReference type="Pfam" id="PF08742">
    <property type="entry name" value="C8"/>
    <property type="match status" value="2"/>
</dbReference>
<dbReference type="SMART" id="SM00832">
    <property type="entry name" value="C8"/>
    <property type="match status" value="2"/>
</dbReference>
<dbReference type="Pfam" id="PF00094">
    <property type="entry name" value="VWD"/>
    <property type="match status" value="2"/>
</dbReference>
<accession>A0A7K9UQ01</accession>
<comment type="caution">
    <text evidence="7">The sequence shown here is derived from an EMBL/GenBank/DDBJ whole genome shotgun (WGS) entry which is preliminary data.</text>
</comment>
<keyword evidence="4" id="KW-1015">Disulfide bond</keyword>
<dbReference type="FunFam" id="2.10.25.10:FF:000055">
    <property type="entry name" value="alpha-tectorin isoform X1"/>
    <property type="match status" value="2"/>
</dbReference>
<dbReference type="Pfam" id="PF12714">
    <property type="entry name" value="TILa"/>
    <property type="match status" value="1"/>
</dbReference>
<organism evidence="7 8">
    <name type="scientific">Anseranas semipalmata</name>
    <name type="common">Magpie goose</name>
    <name type="synonym">Anas semipalmata</name>
    <dbReference type="NCBI Taxonomy" id="8851"/>
    <lineage>
        <taxon>Eukaryota</taxon>
        <taxon>Metazoa</taxon>
        <taxon>Chordata</taxon>
        <taxon>Craniata</taxon>
        <taxon>Vertebrata</taxon>
        <taxon>Euteleostomi</taxon>
        <taxon>Archelosauria</taxon>
        <taxon>Archosauria</taxon>
        <taxon>Dinosauria</taxon>
        <taxon>Saurischia</taxon>
        <taxon>Theropoda</taxon>
        <taxon>Coelurosauria</taxon>
        <taxon>Aves</taxon>
        <taxon>Neognathae</taxon>
        <taxon>Galloanserae</taxon>
        <taxon>Anseriformes</taxon>
        <taxon>Anseranatidae</taxon>
        <taxon>Anseranas</taxon>
    </lineage>
</organism>
<evidence type="ECO:0000256" key="3">
    <source>
        <dbReference type="ARBA" id="ARBA00023136"/>
    </source>
</evidence>
<feature type="non-terminal residue" evidence="7">
    <location>
        <position position="590"/>
    </location>
</feature>
<evidence type="ECO:0000313" key="8">
    <source>
        <dbReference type="Proteomes" id="UP000567872"/>
    </source>
</evidence>
<evidence type="ECO:0000256" key="4">
    <source>
        <dbReference type="ARBA" id="ARBA00023157"/>
    </source>
</evidence>
<keyword evidence="3" id="KW-0472">Membrane</keyword>
<dbReference type="InterPro" id="IPR025615">
    <property type="entry name" value="TILa_dom"/>
</dbReference>
<dbReference type="GO" id="GO:0016020">
    <property type="term" value="C:membrane"/>
    <property type="evidence" value="ECO:0007669"/>
    <property type="project" value="UniProtKB-SubCell"/>
</dbReference>
<sequence>IKTDFDLIVTFDWHSYTRVLLPSTYSRSVCGLCGDADGDPQNDFALPDGRSATNENQFTDSWKVADVPGCSAGCTEDCKVCTEAEKRAYRGDKHCGVLVKKQGPFATCHGAIDPAPYFADCLFDACLYKGHQETVCRAISAYVAACQSQGIGIRQWRTAAFCSPVCPPDQHYELCGPACPATCRGQAEDEGCDESAPCTEGCFCNEGFLQSGDSCVPLARCGCLHDGRYYQQGEEFFSCPRCSERCTCKGNGEVECEAAGCGAGEACAVRDGVRGCYPGTCGRCEVLGAVSFRTFDGRPVRFAGSCSYTLAAAEGADPEENLVPFVVRVQRDQDRMEPLMQQLLVTVHGVTVSMGRGERWEVKVDGEQHLLPLALAGGAVTVTQEGAHRVLRVRGGPGLLYDGASYAVLTLPGTYRHRTGGLCGDFDGDAANDATEPGSDWGADGEGCTHSLQLAPCPPDEPGLCTLLEDPAGPFGGCHRAVAPGQHAAACVQEGCGRVGDAALCSSLQAYAAACQAAGGELREWREAAQCPLPCPPDSHYEVCTRTCDRTCASLSGGTHCTGKCFEGCQCNEGFVFNGGECVPPDSCGC</sequence>
<dbReference type="GO" id="GO:0005201">
    <property type="term" value="F:extracellular matrix structural constituent"/>
    <property type="evidence" value="ECO:0007669"/>
    <property type="project" value="TreeGrafter"/>
</dbReference>
<dbReference type="SUPFAM" id="SSF57567">
    <property type="entry name" value="Serine protease inhibitors"/>
    <property type="match status" value="2"/>
</dbReference>
<dbReference type="PANTHER" id="PTHR46160:SF3">
    <property type="entry name" value="ALPHA-TECTORIN"/>
    <property type="match status" value="1"/>
</dbReference>
<dbReference type="PROSITE" id="PS51233">
    <property type="entry name" value="VWFD"/>
    <property type="match status" value="2"/>
</dbReference>
<dbReference type="InterPro" id="IPR002919">
    <property type="entry name" value="TIL_dom"/>
</dbReference>
<proteinExistence type="predicted"/>
<dbReference type="AlphaFoldDB" id="A0A7K9UQ01"/>
<name>A0A7K9UQ01_ANSSE</name>
<dbReference type="SMART" id="SM00216">
    <property type="entry name" value="VWD"/>
    <property type="match status" value="1"/>
</dbReference>
<dbReference type="CDD" id="cd19941">
    <property type="entry name" value="TIL"/>
    <property type="match status" value="2"/>
</dbReference>
<dbReference type="InterPro" id="IPR014853">
    <property type="entry name" value="VWF/SSPO/ZAN-like_Cys-rich_dom"/>
</dbReference>
<feature type="domain" description="VWFD" evidence="6">
    <location>
        <begin position="1"/>
        <end position="71"/>
    </location>
</feature>
<dbReference type="Pfam" id="PF01826">
    <property type="entry name" value="TIL"/>
    <property type="match status" value="2"/>
</dbReference>
<feature type="non-terminal residue" evidence="7">
    <location>
        <position position="1"/>
    </location>
</feature>
<keyword evidence="5" id="KW-0325">Glycoprotein</keyword>
<protein>
    <submittedName>
        <fullName evidence="7">FCGBP protein</fullName>
    </submittedName>
</protein>
<comment type="subcellular location">
    <subcellularLocation>
        <location evidence="1">Membrane</location>
    </subcellularLocation>
</comment>
<dbReference type="Proteomes" id="UP000567872">
    <property type="component" value="Unassembled WGS sequence"/>
</dbReference>
<dbReference type="EMBL" id="VXAA01001011">
    <property type="protein sequence ID" value="NXI62929.1"/>
    <property type="molecule type" value="Genomic_DNA"/>
</dbReference>
<dbReference type="InterPro" id="IPR052749">
    <property type="entry name" value="Alpha-tectorin"/>
</dbReference>